<dbReference type="EMBL" id="WIXP02000009">
    <property type="protein sequence ID" value="KAF6204682.1"/>
    <property type="molecule type" value="Genomic_DNA"/>
</dbReference>
<dbReference type="AlphaFoldDB" id="A0A6A4JE12"/>
<gene>
    <name evidence="5" type="ORF">GE061_018843</name>
</gene>
<accession>A0A6A4JE12</accession>
<dbReference type="PANTHER" id="PTHR12241:SF161">
    <property type="entry name" value="TUBULIN POLYGLUTAMYLASE TTLL6"/>
    <property type="match status" value="1"/>
</dbReference>
<dbReference type="OrthoDB" id="202825at2759"/>
<evidence type="ECO:0000256" key="2">
    <source>
        <dbReference type="ARBA" id="ARBA00022741"/>
    </source>
</evidence>
<protein>
    <submittedName>
        <fullName evidence="5">Uncharacterized protein</fullName>
    </submittedName>
</protein>
<reference evidence="5" key="1">
    <citation type="journal article" date="2021" name="Mol. Ecol. Resour.">
        <title>Apolygus lucorum genome provides insights into omnivorousness and mesophyll feeding.</title>
        <authorList>
            <person name="Liu Y."/>
            <person name="Liu H."/>
            <person name="Wang H."/>
            <person name="Huang T."/>
            <person name="Liu B."/>
            <person name="Yang B."/>
            <person name="Yin L."/>
            <person name="Li B."/>
            <person name="Zhang Y."/>
            <person name="Zhang S."/>
            <person name="Jiang F."/>
            <person name="Zhang X."/>
            <person name="Ren Y."/>
            <person name="Wang B."/>
            <person name="Wang S."/>
            <person name="Lu Y."/>
            <person name="Wu K."/>
            <person name="Fan W."/>
            <person name="Wang G."/>
        </authorList>
    </citation>
    <scope>NUCLEOTIDE SEQUENCE</scope>
    <source>
        <strain evidence="5">12Hb</strain>
    </source>
</reference>
<dbReference type="Proteomes" id="UP000466442">
    <property type="component" value="Linkage Group LG9"/>
</dbReference>
<dbReference type="Pfam" id="PF03133">
    <property type="entry name" value="TTL"/>
    <property type="match status" value="1"/>
</dbReference>
<feature type="region of interest" description="Disordered" evidence="4">
    <location>
        <begin position="574"/>
        <end position="650"/>
    </location>
</feature>
<dbReference type="SUPFAM" id="SSF56059">
    <property type="entry name" value="Glutathione synthetase ATP-binding domain-like"/>
    <property type="match status" value="1"/>
</dbReference>
<dbReference type="GO" id="GO:0036064">
    <property type="term" value="C:ciliary basal body"/>
    <property type="evidence" value="ECO:0007669"/>
    <property type="project" value="TreeGrafter"/>
</dbReference>
<keyword evidence="3" id="KW-0067">ATP-binding</keyword>
<dbReference type="PROSITE" id="PS51221">
    <property type="entry name" value="TTL"/>
    <property type="match status" value="1"/>
</dbReference>
<keyword evidence="6" id="KW-1185">Reference proteome</keyword>
<dbReference type="GO" id="GO:0015631">
    <property type="term" value="F:tubulin binding"/>
    <property type="evidence" value="ECO:0007669"/>
    <property type="project" value="TreeGrafter"/>
</dbReference>
<dbReference type="Gene3D" id="3.30.470.20">
    <property type="entry name" value="ATP-grasp fold, B domain"/>
    <property type="match status" value="1"/>
</dbReference>
<dbReference type="InterPro" id="IPR004344">
    <property type="entry name" value="TTL/TTLL_fam"/>
</dbReference>
<name>A0A6A4JE12_APOLU</name>
<dbReference type="GO" id="GO:0000226">
    <property type="term" value="P:microtubule cytoskeleton organization"/>
    <property type="evidence" value="ECO:0007669"/>
    <property type="project" value="TreeGrafter"/>
</dbReference>
<evidence type="ECO:0000313" key="5">
    <source>
        <dbReference type="EMBL" id="KAF6204682.1"/>
    </source>
</evidence>
<evidence type="ECO:0000256" key="4">
    <source>
        <dbReference type="SAM" id="MobiDB-lite"/>
    </source>
</evidence>
<keyword evidence="2" id="KW-0547">Nucleotide-binding</keyword>
<dbReference type="GO" id="GO:0005524">
    <property type="term" value="F:ATP binding"/>
    <property type="evidence" value="ECO:0007669"/>
    <property type="project" value="UniProtKB-KW"/>
</dbReference>
<evidence type="ECO:0000256" key="1">
    <source>
        <dbReference type="ARBA" id="ARBA00022598"/>
    </source>
</evidence>
<organism evidence="5 6">
    <name type="scientific">Apolygus lucorum</name>
    <name type="common">Small green plant bug</name>
    <name type="synonym">Lygocoris lucorum</name>
    <dbReference type="NCBI Taxonomy" id="248454"/>
    <lineage>
        <taxon>Eukaryota</taxon>
        <taxon>Metazoa</taxon>
        <taxon>Ecdysozoa</taxon>
        <taxon>Arthropoda</taxon>
        <taxon>Hexapoda</taxon>
        <taxon>Insecta</taxon>
        <taxon>Pterygota</taxon>
        <taxon>Neoptera</taxon>
        <taxon>Paraneoptera</taxon>
        <taxon>Hemiptera</taxon>
        <taxon>Heteroptera</taxon>
        <taxon>Panheteroptera</taxon>
        <taxon>Cimicomorpha</taxon>
        <taxon>Miridae</taxon>
        <taxon>Mirini</taxon>
        <taxon>Apolygus</taxon>
    </lineage>
</organism>
<dbReference type="PANTHER" id="PTHR12241">
    <property type="entry name" value="TUBULIN POLYGLUTAMYLASE"/>
    <property type="match status" value="1"/>
</dbReference>
<feature type="region of interest" description="Disordered" evidence="4">
    <location>
        <begin position="1"/>
        <end position="31"/>
    </location>
</feature>
<evidence type="ECO:0000256" key="3">
    <source>
        <dbReference type="ARBA" id="ARBA00022840"/>
    </source>
</evidence>
<proteinExistence type="predicted"/>
<feature type="compositionally biased region" description="Basic and acidic residues" evidence="4">
    <location>
        <begin position="581"/>
        <end position="599"/>
    </location>
</feature>
<sequence>MYDEHNTVFEEDEETQKWTPPPSPTSNRTNANLGKICATNCGFPIVKRTAKKFGMTETNDEFGVWTLFWTDRFPNYERCRLMKRHQKVNHIPGILSICRKDELARNLNRMLKFFPKHYDFFPKTWVLPGELNGLLQYAKSNPTRIFIFKPSRGSLGRGIYLTKTIEHLDLLKMMIGQVYIQKPFLIDGFKFDLRMYVLVASCIPLRVYVYDEGLARFATRKYEPTGNNLHLKYMHLTNYSVNKNSSTFVDDEIDGSKRKLSTIHNWLVEHNYNAVKVWDAIDDVIVKTILTALPHMRYNYRVCFPSHVDTVAGFELLGFDFILDHKLKPYLLEVNHTPSFTRCTQLDREVKDPLMHDVFNLLNLAEDESARIQEDEKTFLNNRLRNKSTARSLEKSRIQQVIKDRETWEQENIGNFRKIFPNDNITKYKPFLKSLLIFPFRKDEFGEISARKLRKNPYEFSPTETDISDSKTMRNLLLSSYKVFDKLHMDLANTSKIKLMEEINEGRNNTWNLNDKYSSLYESQKSLFSKGMRSVLKSISKRQDILSEDKEKLSSIFLDPPTFLPEDRESCIDLSDEDNDEGRNQRAENKGEDCGRTEQPDPTSQITNIEEIDFIPGIVNEDDDRYTMDMKPFFKPAPQYEFPNQEVPHV</sequence>
<keyword evidence="1" id="KW-0436">Ligase</keyword>
<comment type="caution">
    <text evidence="5">The sequence shown here is derived from an EMBL/GenBank/DDBJ whole genome shotgun (WGS) entry which is preliminary data.</text>
</comment>
<dbReference type="GO" id="GO:0070740">
    <property type="term" value="F:tubulin-glutamic acid ligase activity"/>
    <property type="evidence" value="ECO:0007669"/>
    <property type="project" value="TreeGrafter"/>
</dbReference>
<evidence type="ECO:0000313" key="6">
    <source>
        <dbReference type="Proteomes" id="UP000466442"/>
    </source>
</evidence>